<reference evidence="6" key="1">
    <citation type="submission" date="2020-09" db="EMBL/GenBank/DDBJ databases">
        <title>Pelagicoccus enzymogenes sp. nov. with an EPS production, isolated from marine sediment.</title>
        <authorList>
            <person name="Feng X."/>
        </authorList>
    </citation>
    <scope>NUCLEOTIDE SEQUENCE</scope>
    <source>
        <strain evidence="6">NFK12</strain>
    </source>
</reference>
<dbReference type="Pfam" id="PF12833">
    <property type="entry name" value="HTH_18"/>
    <property type="match status" value="1"/>
</dbReference>
<keyword evidence="2" id="KW-0238">DNA-binding</keyword>
<feature type="domain" description="HTH araC/xylS-type" evidence="5">
    <location>
        <begin position="232"/>
        <end position="330"/>
    </location>
</feature>
<dbReference type="PANTHER" id="PTHR43280">
    <property type="entry name" value="ARAC-FAMILY TRANSCRIPTIONAL REGULATOR"/>
    <property type="match status" value="1"/>
</dbReference>
<evidence type="ECO:0000256" key="2">
    <source>
        <dbReference type="ARBA" id="ARBA00023125"/>
    </source>
</evidence>
<evidence type="ECO:0000256" key="1">
    <source>
        <dbReference type="ARBA" id="ARBA00023015"/>
    </source>
</evidence>
<dbReference type="EMBL" id="JACYFG010000051">
    <property type="protein sequence ID" value="MBD5781906.1"/>
    <property type="molecule type" value="Genomic_DNA"/>
</dbReference>
<dbReference type="SMART" id="SM00342">
    <property type="entry name" value="HTH_ARAC"/>
    <property type="match status" value="1"/>
</dbReference>
<comment type="caution">
    <text evidence="6">The sequence shown here is derived from an EMBL/GenBank/DDBJ whole genome shotgun (WGS) entry which is preliminary data.</text>
</comment>
<keyword evidence="3" id="KW-0804">Transcription</keyword>
<dbReference type="Pfam" id="PF10114">
    <property type="entry name" value="PocR"/>
    <property type="match status" value="1"/>
</dbReference>
<protein>
    <submittedName>
        <fullName evidence="6">Helix-turn-helix domain-containing protein</fullName>
    </submittedName>
</protein>
<proteinExistence type="predicted"/>
<dbReference type="PANTHER" id="PTHR43280:SF2">
    <property type="entry name" value="HTH-TYPE TRANSCRIPTIONAL REGULATOR EXSA"/>
    <property type="match status" value="1"/>
</dbReference>
<accession>A0A927IJ35</accession>
<dbReference type="GO" id="GO:0043565">
    <property type="term" value="F:sequence-specific DNA binding"/>
    <property type="evidence" value="ECO:0007669"/>
    <property type="project" value="InterPro"/>
</dbReference>
<dbReference type="PROSITE" id="PS01124">
    <property type="entry name" value="HTH_ARAC_FAMILY_2"/>
    <property type="match status" value="1"/>
</dbReference>
<dbReference type="RefSeq" id="WP_191618983.1">
    <property type="nucleotide sequence ID" value="NZ_JACYFG010000051.1"/>
</dbReference>
<dbReference type="InterPro" id="IPR018060">
    <property type="entry name" value="HTH_AraC"/>
</dbReference>
<dbReference type="AlphaFoldDB" id="A0A927IJ35"/>
<keyword evidence="7" id="KW-1185">Reference proteome</keyword>
<dbReference type="InterPro" id="IPR009057">
    <property type="entry name" value="Homeodomain-like_sf"/>
</dbReference>
<evidence type="ECO:0000259" key="5">
    <source>
        <dbReference type="PROSITE" id="PS01124"/>
    </source>
</evidence>
<dbReference type="Gene3D" id="1.10.10.60">
    <property type="entry name" value="Homeodomain-like"/>
    <property type="match status" value="2"/>
</dbReference>
<evidence type="ECO:0000313" key="6">
    <source>
        <dbReference type="EMBL" id="MBD5781906.1"/>
    </source>
</evidence>
<gene>
    <name evidence="6" type="ORF">IEN85_20565</name>
</gene>
<keyword evidence="1" id="KW-0805">Transcription regulation</keyword>
<feature type="region of interest" description="Disordered" evidence="4">
    <location>
        <begin position="88"/>
        <end position="107"/>
    </location>
</feature>
<dbReference type="SUPFAM" id="SSF46689">
    <property type="entry name" value="Homeodomain-like"/>
    <property type="match status" value="2"/>
</dbReference>
<dbReference type="InterPro" id="IPR018771">
    <property type="entry name" value="PocR_dom"/>
</dbReference>
<evidence type="ECO:0000313" key="7">
    <source>
        <dbReference type="Proteomes" id="UP000622317"/>
    </source>
</evidence>
<sequence>MPLAHDKAAYFDNLIAKLQATDDYQEYESAFRDATGLPLTLEPASRLTLALCSKHQSRTSFCSLMNQAGHSCKTCQALHRGIEKEMGIEKSDSHEQSAAAGTTFTEKSPQSVDAVNTAFGDAPRTFECFAGLCETMVPVKAGKQLFAFLKTGQVMVKEPTRDAFRSAMGKLERKLSDQEVKTLEKAYFATPIVPPAKYRAMTTLLKTYARQLSLASQRILTELDNQEPNSIRKAKAYLAKNYRNPLTLSEVANAAGISPFHFSKRFKETVGIGFAEYLSRLRVQECKKLLWNPNLSITEAAFECGFQSMASFSRAWNRLEEQSPKQYRKSLTPQ</sequence>
<evidence type="ECO:0000256" key="3">
    <source>
        <dbReference type="ARBA" id="ARBA00023163"/>
    </source>
</evidence>
<dbReference type="GO" id="GO:0003700">
    <property type="term" value="F:DNA-binding transcription factor activity"/>
    <property type="evidence" value="ECO:0007669"/>
    <property type="project" value="InterPro"/>
</dbReference>
<name>A0A927IJ35_9BACT</name>
<dbReference type="Proteomes" id="UP000622317">
    <property type="component" value="Unassembled WGS sequence"/>
</dbReference>
<organism evidence="6 7">
    <name type="scientific">Pelagicoccus enzymogenes</name>
    <dbReference type="NCBI Taxonomy" id="2773457"/>
    <lineage>
        <taxon>Bacteria</taxon>
        <taxon>Pseudomonadati</taxon>
        <taxon>Verrucomicrobiota</taxon>
        <taxon>Opitutia</taxon>
        <taxon>Puniceicoccales</taxon>
        <taxon>Pelagicoccaceae</taxon>
        <taxon>Pelagicoccus</taxon>
    </lineage>
</organism>
<evidence type="ECO:0000256" key="4">
    <source>
        <dbReference type="SAM" id="MobiDB-lite"/>
    </source>
</evidence>